<geneLocation type="plasmid" evidence="3">
    <name>pjcm18538 dna</name>
</geneLocation>
<feature type="transmembrane region" description="Helical" evidence="1">
    <location>
        <begin position="46"/>
        <end position="69"/>
    </location>
</feature>
<sequence>MSVLTLPEPQGWVSSGRRLVLVTVAGLAPAVAALGFGLRALLRGNYLTAVVMCGLGASFVLVVIALQLVRRGRTALRADHDSTGTVLLPDRRFSALVVVSLVLATMSMLAIAVAVPMGAFDIPMSSGMRMFSPLVAGFGALVGVAGLLTGWRRGGVGYVGLSPDGVDIANIVYTESVDWDDIAQVTDTAHGKKTRKAVVLQLQDGSEKVIDGADLYVPGGATLYWMVRHYWLHAADRTELGDGRALTRMCDGRFATA</sequence>
<reference evidence="2 3" key="1">
    <citation type="journal article" date="2019" name="Emerg. Microbes Infect.">
        <title>Comprehensive subspecies identification of 175 nontuberculous mycobacteria species based on 7547 genomic profiles.</title>
        <authorList>
            <person name="Matsumoto Y."/>
            <person name="Kinjo T."/>
            <person name="Motooka D."/>
            <person name="Nabeya D."/>
            <person name="Jung N."/>
            <person name="Uechi K."/>
            <person name="Horii T."/>
            <person name="Iida T."/>
            <person name="Fujita J."/>
            <person name="Nakamura S."/>
        </authorList>
    </citation>
    <scope>NUCLEOTIDE SEQUENCE [LARGE SCALE GENOMIC DNA]</scope>
    <source>
        <strain evidence="2 3">JCM 18538</strain>
    </source>
</reference>
<dbReference type="AlphaFoldDB" id="A0A7I7S0M5"/>
<name>A0A7I7S0M5_9MYCO</name>
<feature type="transmembrane region" description="Helical" evidence="1">
    <location>
        <begin position="19"/>
        <end position="40"/>
    </location>
</feature>
<evidence type="ECO:0000313" key="2">
    <source>
        <dbReference type="EMBL" id="BBY49485.1"/>
    </source>
</evidence>
<gene>
    <name evidence="2" type="ORF">MARA_29530</name>
</gene>
<organism evidence="2 3">
    <name type="scientific">Mycolicibacterium arabiense</name>
    <dbReference type="NCBI Taxonomy" id="1286181"/>
    <lineage>
        <taxon>Bacteria</taxon>
        <taxon>Bacillati</taxon>
        <taxon>Actinomycetota</taxon>
        <taxon>Actinomycetes</taxon>
        <taxon>Mycobacteriales</taxon>
        <taxon>Mycobacteriaceae</taxon>
        <taxon>Mycolicibacterium</taxon>
    </lineage>
</organism>
<keyword evidence="1" id="KW-1133">Transmembrane helix</keyword>
<proteinExistence type="predicted"/>
<accession>A0A7I7S0M5</accession>
<feature type="transmembrane region" description="Helical" evidence="1">
    <location>
        <begin position="131"/>
        <end position="151"/>
    </location>
</feature>
<keyword evidence="3" id="KW-1185">Reference proteome</keyword>
<keyword evidence="1" id="KW-0472">Membrane</keyword>
<feature type="transmembrane region" description="Helical" evidence="1">
    <location>
        <begin position="95"/>
        <end position="119"/>
    </location>
</feature>
<dbReference type="Proteomes" id="UP000467428">
    <property type="component" value="Chromosome"/>
</dbReference>
<keyword evidence="1" id="KW-0812">Transmembrane</keyword>
<dbReference type="EMBL" id="AP022593">
    <property type="protein sequence ID" value="BBY49485.1"/>
    <property type="molecule type" value="Genomic_DNA"/>
</dbReference>
<evidence type="ECO:0000313" key="3">
    <source>
        <dbReference type="Proteomes" id="UP000467428"/>
    </source>
</evidence>
<protein>
    <submittedName>
        <fullName evidence="2">Uncharacterized protein</fullName>
    </submittedName>
</protein>
<dbReference type="KEGG" id="marz:MARA_29530"/>
<evidence type="ECO:0000256" key="1">
    <source>
        <dbReference type="SAM" id="Phobius"/>
    </source>
</evidence>